<gene>
    <name evidence="1" type="ORF">AVR91_0242215</name>
</gene>
<reference evidence="1 2" key="1">
    <citation type="submission" date="2016-12" db="EMBL/GenBank/DDBJ databases">
        <title>Amycolatopsis keratiniphila subsp. keratiniphila genome sequencing and assembly.</title>
        <authorList>
            <person name="Mayilraj S."/>
            <person name="Kaur N."/>
        </authorList>
    </citation>
    <scope>NUCLEOTIDE SEQUENCE [LARGE SCALE GENOMIC DNA]</scope>
    <source>
        <strain evidence="1 2">DSM 44409</strain>
    </source>
</reference>
<dbReference type="EMBL" id="LQMT02000066">
    <property type="protein sequence ID" value="ONF61739.1"/>
    <property type="molecule type" value="Genomic_DNA"/>
</dbReference>
<name>A0A1W2LFV7_9PSEU</name>
<proteinExistence type="predicted"/>
<evidence type="ECO:0000313" key="1">
    <source>
        <dbReference type="EMBL" id="ONF61739.1"/>
    </source>
</evidence>
<protein>
    <submittedName>
        <fullName evidence="1">Uncharacterized protein</fullName>
    </submittedName>
</protein>
<accession>A0A1W2LFV7</accession>
<dbReference type="AlphaFoldDB" id="A0A1W2LFV7"/>
<feature type="non-terminal residue" evidence="1">
    <location>
        <position position="1"/>
    </location>
</feature>
<comment type="caution">
    <text evidence="1">The sequence shown here is derived from an EMBL/GenBank/DDBJ whole genome shotgun (WGS) entry which is preliminary data.</text>
</comment>
<evidence type="ECO:0000313" key="2">
    <source>
        <dbReference type="Proteomes" id="UP000076660"/>
    </source>
</evidence>
<dbReference type="Proteomes" id="UP000076660">
    <property type="component" value="Unassembled WGS sequence"/>
</dbReference>
<organism evidence="1 2">
    <name type="scientific">Amycolatopsis keratiniphila subsp. keratiniphila</name>
    <dbReference type="NCBI Taxonomy" id="227715"/>
    <lineage>
        <taxon>Bacteria</taxon>
        <taxon>Bacillati</taxon>
        <taxon>Actinomycetota</taxon>
        <taxon>Actinomycetes</taxon>
        <taxon>Pseudonocardiales</taxon>
        <taxon>Pseudonocardiaceae</taxon>
        <taxon>Amycolatopsis</taxon>
        <taxon>Amycolatopsis japonica group</taxon>
    </lineage>
</organism>
<sequence length="239" mass="27118">TVVMTRPTCVDDHDGVDVDGGDVLQQMLGISNLRWPLHAAQLLEVEDALFDVIEALHDLVARPRSRSFHSYGGCGWHYSQFAIEPGRALYRWRVNQLLDRSDLGLRLADDGEDIGRLVAVTDDARADLVTRLANQPPGRTSDRVRHGIALYRARGSTEHDKRSAILVLAGIIEERRQLLKDSLVKKDEGALFDIANNFALRHQDLKQQRDYDPAFLDWIFWWYLATIELSDHLLARPAS</sequence>